<keyword evidence="2" id="KW-1185">Reference proteome</keyword>
<reference evidence="1 2" key="1">
    <citation type="submission" date="2024-05" db="EMBL/GenBank/DDBJ databases">
        <authorList>
            <person name="Duchaud E."/>
        </authorList>
    </citation>
    <scope>NUCLEOTIDE SEQUENCE [LARGE SCALE GENOMIC DNA]</scope>
    <source>
        <strain evidence="1">Ena-SAMPLE-TAB-13-05-2024-13:56:06:370-140305</strain>
    </source>
</reference>
<dbReference type="RefSeq" id="WP_348737629.1">
    <property type="nucleotide sequence ID" value="NZ_CAXJRC010000010.1"/>
</dbReference>
<comment type="caution">
    <text evidence="1">The sequence shown here is derived from an EMBL/GenBank/DDBJ whole genome shotgun (WGS) entry which is preliminary data.</text>
</comment>
<accession>A0ABP1FBQ0</accession>
<organism evidence="1 2">
    <name type="scientific">Tenacibaculum vairaonense</name>
    <dbReference type="NCBI Taxonomy" id="3137860"/>
    <lineage>
        <taxon>Bacteria</taxon>
        <taxon>Pseudomonadati</taxon>
        <taxon>Bacteroidota</taxon>
        <taxon>Flavobacteriia</taxon>
        <taxon>Flavobacteriales</taxon>
        <taxon>Flavobacteriaceae</taxon>
        <taxon>Tenacibaculum</taxon>
    </lineage>
</organism>
<gene>
    <name evidence="1" type="ORF">T190115A13A_190058</name>
</gene>
<evidence type="ECO:0000313" key="1">
    <source>
        <dbReference type="EMBL" id="CAL2105814.1"/>
    </source>
</evidence>
<protein>
    <recommendedName>
        <fullName evidence="3">DUF4350 domain-containing protein</fullName>
    </recommendedName>
</protein>
<dbReference type="SUPFAM" id="SSF52317">
    <property type="entry name" value="Class I glutamine amidotransferase-like"/>
    <property type="match status" value="1"/>
</dbReference>
<evidence type="ECO:0008006" key="3">
    <source>
        <dbReference type="Google" id="ProtNLM"/>
    </source>
</evidence>
<proteinExistence type="predicted"/>
<evidence type="ECO:0000313" key="2">
    <source>
        <dbReference type="Proteomes" id="UP001497602"/>
    </source>
</evidence>
<sequence>MKRLFFLSYWLLTQTLAYSQQIPDTTFIPKIEKRSYATKIYVDEAHGNFHTINNRFLPFATILRKAGYTVKRFQNTFSESSLKELKVLVISNALPQTSRPPFVAPTQSAFTKKEIESIHNWVANGGSLFLIADHMPFAGASEQLAATFGFKFYDSFLFTKDRRGIIDFSKENKMLSTAKLTSDNAPHKHINLVRTFTGQAFKAPSKAISILKTNEDLIVHLPDTMWRFSEKTKRFSAKNLSQGAIMNYKKGKIAFFGEAAMFTAQLAGPNRIKVGMNAKEAVDNYKLLLNIMHWLQSK</sequence>
<dbReference type="Proteomes" id="UP001497602">
    <property type="component" value="Unassembled WGS sequence"/>
</dbReference>
<dbReference type="InterPro" id="IPR029062">
    <property type="entry name" value="Class_I_gatase-like"/>
</dbReference>
<dbReference type="EMBL" id="CAXJRC010000010">
    <property type="protein sequence ID" value="CAL2105814.1"/>
    <property type="molecule type" value="Genomic_DNA"/>
</dbReference>
<name>A0ABP1FBQ0_9FLAO</name>